<dbReference type="PANTHER" id="PTHR12526">
    <property type="entry name" value="GLYCOSYLTRANSFERASE"/>
    <property type="match status" value="1"/>
</dbReference>
<dbReference type="OrthoDB" id="9790710at2"/>
<feature type="domain" description="Glycosyl transferase family 1" evidence="1">
    <location>
        <begin position="181"/>
        <end position="334"/>
    </location>
</feature>
<dbReference type="KEGG" id="oho:Oweho_3312"/>
<keyword evidence="2" id="KW-0808">Transferase</keyword>
<dbReference type="InterPro" id="IPR001296">
    <property type="entry name" value="Glyco_trans_1"/>
</dbReference>
<dbReference type="eggNOG" id="COG0707">
    <property type="taxonomic scope" value="Bacteria"/>
</dbReference>
<protein>
    <submittedName>
        <fullName evidence="2">Glycosyltransferase</fullName>
    </submittedName>
</protein>
<keyword evidence="3" id="KW-1185">Reference proteome</keyword>
<reference evidence="2 3" key="1">
    <citation type="journal article" date="2012" name="Stand. Genomic Sci.">
        <title>Genome sequence of the orange-pigmented seawater bacterium Owenweeksia hongkongensis type strain (UST20020801(T)).</title>
        <authorList>
            <person name="Riedel T."/>
            <person name="Held B."/>
            <person name="Nolan M."/>
            <person name="Lucas S."/>
            <person name="Lapidus A."/>
            <person name="Tice H."/>
            <person name="Del Rio T.G."/>
            <person name="Cheng J.F."/>
            <person name="Han C."/>
            <person name="Tapia R."/>
            <person name="Goodwin L.A."/>
            <person name="Pitluck S."/>
            <person name="Liolios K."/>
            <person name="Mavromatis K."/>
            <person name="Pagani I."/>
            <person name="Ivanova N."/>
            <person name="Mikhailova N."/>
            <person name="Pati A."/>
            <person name="Chen A."/>
            <person name="Palaniappan K."/>
            <person name="Rohde M."/>
            <person name="Tindall B.J."/>
            <person name="Detter J.C."/>
            <person name="Goker M."/>
            <person name="Woyke T."/>
            <person name="Bristow J."/>
            <person name="Eisen J.A."/>
            <person name="Markowitz V."/>
            <person name="Hugenholtz P."/>
            <person name="Klenk H.P."/>
            <person name="Kyrpides N.C."/>
        </authorList>
    </citation>
    <scope>NUCLEOTIDE SEQUENCE</scope>
    <source>
        <strain evidence="3">DSM 17368 / JCM 12287 / NRRL B-23963</strain>
    </source>
</reference>
<dbReference type="STRING" id="926562.Oweho_3312"/>
<gene>
    <name evidence="2" type="ordered locus">Oweho_3312</name>
</gene>
<dbReference type="GO" id="GO:0016757">
    <property type="term" value="F:glycosyltransferase activity"/>
    <property type="evidence" value="ECO:0007669"/>
    <property type="project" value="InterPro"/>
</dbReference>
<sequence>MKALKSIVLVVGQLGNGGLERQLAFLLPELQNKGVIVRCVVWNYEEDDIYTKPIRKLLGKNLVGLPSKKGSISKILALRKLLREFRPDLVLSFSTFINMPVYVSALGICNSIGSLRTSAKLYAKVGGVKAKLNLRYPQEILANSKKAILELNQIYPGQKAAYLKNAIDVQKFRRLNSSNSKHEGTSISVGNVRNVKRLDRMLLLFDALKKQGHQARHIHIGGGQDLNALKAKATEMGLDDIITFAGPQANVAEILSNHNLFLHFAEYEGSPNVIMEAMAAGLAIITTDCGDVKTYIKERINGYVIHPFSLDEYAARYVELIETPELREAMVRNSLEMISKSDISFVGSFFLEGINALGYKYHYPL</sequence>
<dbReference type="RefSeq" id="WP_014203610.1">
    <property type="nucleotide sequence ID" value="NC_016599.1"/>
</dbReference>
<dbReference type="Pfam" id="PF00534">
    <property type="entry name" value="Glycos_transf_1"/>
    <property type="match status" value="1"/>
</dbReference>
<evidence type="ECO:0000259" key="1">
    <source>
        <dbReference type="Pfam" id="PF00534"/>
    </source>
</evidence>
<dbReference type="AlphaFoldDB" id="G8R4U9"/>
<organism evidence="2 3">
    <name type="scientific">Owenweeksia hongkongensis (strain DSM 17368 / CIP 108786 / JCM 12287 / NRRL B-23963 / UST20020801)</name>
    <dbReference type="NCBI Taxonomy" id="926562"/>
    <lineage>
        <taxon>Bacteria</taxon>
        <taxon>Pseudomonadati</taxon>
        <taxon>Bacteroidota</taxon>
        <taxon>Flavobacteriia</taxon>
        <taxon>Flavobacteriales</taxon>
        <taxon>Owenweeksiaceae</taxon>
        <taxon>Owenweeksia</taxon>
    </lineage>
</organism>
<dbReference type="eggNOG" id="COG0438">
    <property type="taxonomic scope" value="Bacteria"/>
</dbReference>
<proteinExistence type="predicted"/>
<dbReference type="SUPFAM" id="SSF53756">
    <property type="entry name" value="UDP-Glycosyltransferase/glycogen phosphorylase"/>
    <property type="match status" value="1"/>
</dbReference>
<name>G8R4U9_OWEHD</name>
<dbReference type="Proteomes" id="UP000005631">
    <property type="component" value="Chromosome"/>
</dbReference>
<evidence type="ECO:0000313" key="3">
    <source>
        <dbReference type="Proteomes" id="UP000005631"/>
    </source>
</evidence>
<dbReference type="HOGENOM" id="CLU_009583_0_3_10"/>
<dbReference type="EMBL" id="CP003156">
    <property type="protein sequence ID" value="AEV34263.1"/>
    <property type="molecule type" value="Genomic_DNA"/>
</dbReference>
<dbReference type="Gene3D" id="3.40.50.2000">
    <property type="entry name" value="Glycogen Phosphorylase B"/>
    <property type="match status" value="2"/>
</dbReference>
<accession>G8R4U9</accession>
<evidence type="ECO:0000313" key="2">
    <source>
        <dbReference type="EMBL" id="AEV34263.1"/>
    </source>
</evidence>